<protein>
    <submittedName>
        <fullName evidence="2">Uncharacterized protein</fullName>
    </submittedName>
</protein>
<organism evidence="2 3">
    <name type="scientific">Triplophysa tibetana</name>
    <dbReference type="NCBI Taxonomy" id="1572043"/>
    <lineage>
        <taxon>Eukaryota</taxon>
        <taxon>Metazoa</taxon>
        <taxon>Chordata</taxon>
        <taxon>Craniata</taxon>
        <taxon>Vertebrata</taxon>
        <taxon>Euteleostomi</taxon>
        <taxon>Actinopterygii</taxon>
        <taxon>Neopterygii</taxon>
        <taxon>Teleostei</taxon>
        <taxon>Ostariophysi</taxon>
        <taxon>Cypriniformes</taxon>
        <taxon>Nemacheilidae</taxon>
        <taxon>Triplophysa</taxon>
    </lineage>
</organism>
<evidence type="ECO:0000313" key="2">
    <source>
        <dbReference type="EMBL" id="KAA0712594.1"/>
    </source>
</evidence>
<evidence type="ECO:0000313" key="3">
    <source>
        <dbReference type="Proteomes" id="UP000324632"/>
    </source>
</evidence>
<feature type="compositionally biased region" description="Polar residues" evidence="1">
    <location>
        <begin position="1"/>
        <end position="13"/>
    </location>
</feature>
<evidence type="ECO:0000256" key="1">
    <source>
        <dbReference type="SAM" id="MobiDB-lite"/>
    </source>
</evidence>
<dbReference type="AlphaFoldDB" id="A0A5A9NQZ3"/>
<sequence length="257" mass="28074">MSGVNLKTTSENCSGIPLPKSLTNLSKTDTKPPSSSDPSGGRTTTSRSPSSVSRGSQLRNQSSRGAQDTSGGINWTPRSANSSPHVPKREVHRFKSTSELRRGSSPQTDLTDLDRHSNNNWRRHHFRSLDDEVTESSATGRVKEKHHRSSNGNIIWETSTGDQMSLQKQRTRGAPDREMMASRSRVCVSNTQPTAHGSPRMAAVAPFRFRVQVGEDGSSLEDLSEGSSDSMEVSSDGLCLVFVNMLFLNGFVRLVGE</sequence>
<proteinExistence type="predicted"/>
<reference evidence="2 3" key="1">
    <citation type="journal article" date="2019" name="Mol. Ecol. Resour.">
        <title>Chromosome-level genome assembly of Triplophysa tibetana, a fish adapted to the harsh high-altitude environment of the Tibetan Plateau.</title>
        <authorList>
            <person name="Yang X."/>
            <person name="Liu H."/>
            <person name="Ma Z."/>
            <person name="Zou Y."/>
            <person name="Zou M."/>
            <person name="Mao Y."/>
            <person name="Li X."/>
            <person name="Wang H."/>
            <person name="Chen T."/>
            <person name="Wang W."/>
            <person name="Yang R."/>
        </authorList>
    </citation>
    <scope>NUCLEOTIDE SEQUENCE [LARGE SCALE GENOMIC DNA]</scope>
    <source>
        <strain evidence="2">TTIB1903HZAU</strain>
        <tissue evidence="2">Muscle</tissue>
    </source>
</reference>
<feature type="region of interest" description="Disordered" evidence="1">
    <location>
        <begin position="1"/>
        <end position="117"/>
    </location>
</feature>
<feature type="compositionally biased region" description="Polar residues" evidence="1">
    <location>
        <begin position="57"/>
        <end position="84"/>
    </location>
</feature>
<feature type="compositionally biased region" description="Low complexity" evidence="1">
    <location>
        <begin position="31"/>
        <end position="56"/>
    </location>
</feature>
<dbReference type="EMBL" id="SOYY01000013">
    <property type="protein sequence ID" value="KAA0712594.1"/>
    <property type="molecule type" value="Genomic_DNA"/>
</dbReference>
<comment type="caution">
    <text evidence="2">The sequence shown here is derived from an EMBL/GenBank/DDBJ whole genome shotgun (WGS) entry which is preliminary data.</text>
</comment>
<accession>A0A5A9NQZ3</accession>
<name>A0A5A9NQZ3_9TELE</name>
<dbReference type="Proteomes" id="UP000324632">
    <property type="component" value="Chromosome 13"/>
</dbReference>
<gene>
    <name evidence="2" type="ORF">E1301_Tti022258</name>
</gene>
<keyword evidence="3" id="KW-1185">Reference proteome</keyword>
<feature type="region of interest" description="Disordered" evidence="1">
    <location>
        <begin position="130"/>
        <end position="155"/>
    </location>
</feature>